<sequence length="513" mass="57153">MLSSRLQKHPRFASKSHHEIGATTKTSSQVNLLHVHTTSLQQQTEPIQTDNALSVIEMKKLLNVFVPKAASYASTPPPGRDFSGSRYGPGSTPTNRAQSLRSDEVPLLADRQGDNDSISSLNIGDPQFGVRGGASLDGPVLRENVAESGGIDGTMDSSEASKSPKTAEIKERVDILRAAIQEKGVDEKIRKSIDAELHAFMMVINELNWEEVVITHRDKFLEDLLKTYSEDFLGSFRKCEFAIVFDSKVALCKKWYDEMVARVIKLQSSFQEVEAAKKVEDRVEHYRAAQMYKVGGALHCIQLIPKSNDGTWLTALPHPCQITYATGDWQKAAGYGAQGFVPGDWWPNPSCAARDGMLRDPYEEANLSSDGGMCVLVMNGGIVASDTFDKVTYVRETNEVDTISRLFNNHGHPIRIIRGYQLQGSHLAPMGGFRYDGLYKFHSRKQMPKLMGFRVEVTLTRLPGQTPIHEVTRTPRPSQMDEWEIYNKLHFTNDGNTLDKIAPHTPFSSPAKN</sequence>
<feature type="region of interest" description="Disordered" evidence="1">
    <location>
        <begin position="1"/>
        <end position="25"/>
    </location>
</feature>
<accession>A0A9N9LLX8</accession>
<dbReference type="InterPro" id="IPR036987">
    <property type="entry name" value="SRA-YDG_sf"/>
</dbReference>
<dbReference type="EMBL" id="CAJVRM010000163">
    <property type="protein sequence ID" value="CAG8976143.1"/>
    <property type="molecule type" value="Genomic_DNA"/>
</dbReference>
<evidence type="ECO:0000256" key="1">
    <source>
        <dbReference type="SAM" id="MobiDB-lite"/>
    </source>
</evidence>
<feature type="region of interest" description="Disordered" evidence="1">
    <location>
        <begin position="70"/>
        <end position="103"/>
    </location>
</feature>
<keyword evidence="3" id="KW-1185">Reference proteome</keyword>
<dbReference type="Proteomes" id="UP000701801">
    <property type="component" value="Unassembled WGS sequence"/>
</dbReference>
<evidence type="ECO:0008006" key="4">
    <source>
        <dbReference type="Google" id="ProtNLM"/>
    </source>
</evidence>
<dbReference type="SUPFAM" id="SSF88697">
    <property type="entry name" value="PUA domain-like"/>
    <property type="match status" value="1"/>
</dbReference>
<evidence type="ECO:0000313" key="3">
    <source>
        <dbReference type="Proteomes" id="UP000701801"/>
    </source>
</evidence>
<gene>
    <name evidence="2" type="ORF">HYALB_00010012</name>
</gene>
<dbReference type="Gene3D" id="2.30.280.10">
    <property type="entry name" value="SRA-YDG"/>
    <property type="match status" value="1"/>
</dbReference>
<proteinExistence type="predicted"/>
<protein>
    <recommendedName>
        <fullName evidence="4">YDG domain-containing protein</fullName>
    </recommendedName>
</protein>
<dbReference type="InterPro" id="IPR015947">
    <property type="entry name" value="PUA-like_sf"/>
</dbReference>
<feature type="compositionally biased region" description="Polar residues" evidence="1">
    <location>
        <begin position="91"/>
        <end position="100"/>
    </location>
</feature>
<feature type="compositionally biased region" description="Polar residues" evidence="1">
    <location>
        <begin position="155"/>
        <end position="164"/>
    </location>
</feature>
<name>A0A9N9LLX8_9HELO</name>
<feature type="compositionally biased region" description="Basic residues" evidence="1">
    <location>
        <begin position="1"/>
        <end position="15"/>
    </location>
</feature>
<evidence type="ECO:0000313" key="2">
    <source>
        <dbReference type="EMBL" id="CAG8976143.1"/>
    </source>
</evidence>
<dbReference type="OrthoDB" id="3244603at2759"/>
<dbReference type="AlphaFoldDB" id="A0A9N9LLX8"/>
<reference evidence="2" key="1">
    <citation type="submission" date="2021-07" db="EMBL/GenBank/DDBJ databases">
        <authorList>
            <person name="Durling M."/>
        </authorList>
    </citation>
    <scope>NUCLEOTIDE SEQUENCE</scope>
</reference>
<organism evidence="2 3">
    <name type="scientific">Hymenoscyphus albidus</name>
    <dbReference type="NCBI Taxonomy" id="595503"/>
    <lineage>
        <taxon>Eukaryota</taxon>
        <taxon>Fungi</taxon>
        <taxon>Dikarya</taxon>
        <taxon>Ascomycota</taxon>
        <taxon>Pezizomycotina</taxon>
        <taxon>Leotiomycetes</taxon>
        <taxon>Helotiales</taxon>
        <taxon>Helotiaceae</taxon>
        <taxon>Hymenoscyphus</taxon>
    </lineage>
</organism>
<comment type="caution">
    <text evidence="2">The sequence shown here is derived from an EMBL/GenBank/DDBJ whole genome shotgun (WGS) entry which is preliminary data.</text>
</comment>
<feature type="region of interest" description="Disordered" evidence="1">
    <location>
        <begin position="146"/>
        <end position="166"/>
    </location>
</feature>